<dbReference type="PROSITE" id="PS50983">
    <property type="entry name" value="FE_B12_PBP"/>
    <property type="match status" value="1"/>
</dbReference>
<dbReference type="GO" id="GO:0071281">
    <property type="term" value="P:cellular response to iron ion"/>
    <property type="evidence" value="ECO:0007669"/>
    <property type="project" value="TreeGrafter"/>
</dbReference>
<dbReference type="Pfam" id="PF01497">
    <property type="entry name" value="Peripla_BP_2"/>
    <property type="match status" value="1"/>
</dbReference>
<accession>A0A1M5SZ48</accession>
<sequence>MKKIKPKWKALFYTLMVFCLLSCKNETKIEQLPGSEVKQLQLKYAEGFSVSEYNDYKVITVSKPWPKSEKTYTYLVASKDALSKMTFPKDAYDGVIVNPIENIVVTSTTHIPSLELLGVEEKLVGFPGTDYISSEKTRQRIDKGLVRELGKNEGINTEVLLEINPNLVVGFGVDGANKTFETIKKANIPVIYHGGWVESSALGKAEWIKFFGVLYNKEKEADSIFNKIEKDYQDAKALAKNATTKPSVLSGAMTKDVWHLPNGNSPEAQFLKDANVNYLWSDTDGNGSLYQSFEAVLDKAKDADIWLSPSYYRSLKQMKDANPLYTNFDAFKSREVYSFTNAVGATGGNLYYELGAARPDLILKDIIKITHPELLEDYKPYFFKKFED</sequence>
<dbReference type="SUPFAM" id="SSF53807">
    <property type="entry name" value="Helical backbone' metal receptor"/>
    <property type="match status" value="1"/>
</dbReference>
<dbReference type="EMBL" id="FQWS01000002">
    <property type="protein sequence ID" value="SHH43745.1"/>
    <property type="molecule type" value="Genomic_DNA"/>
</dbReference>
<proteinExistence type="predicted"/>
<dbReference type="OrthoDB" id="9812528at2"/>
<feature type="domain" description="Fe/B12 periplasmic-binding" evidence="1">
    <location>
        <begin position="102"/>
        <end position="374"/>
    </location>
</feature>
<dbReference type="RefSeq" id="WP_073086037.1">
    <property type="nucleotide sequence ID" value="NZ_FQWS01000002.1"/>
</dbReference>
<dbReference type="PANTHER" id="PTHR30535">
    <property type="entry name" value="VITAMIN B12-BINDING PROTEIN"/>
    <property type="match status" value="1"/>
</dbReference>
<dbReference type="PANTHER" id="PTHR30535:SF34">
    <property type="entry name" value="MOLYBDATE-BINDING PROTEIN MOLA"/>
    <property type="match status" value="1"/>
</dbReference>
<evidence type="ECO:0000313" key="3">
    <source>
        <dbReference type="Proteomes" id="UP000184522"/>
    </source>
</evidence>
<dbReference type="STRING" id="1089305.SAMN05444148_2015"/>
<dbReference type="InterPro" id="IPR002491">
    <property type="entry name" value="ABC_transptr_periplasmic_BD"/>
</dbReference>
<gene>
    <name evidence="2" type="ORF">SAMN05444148_2015</name>
</gene>
<organism evidence="2 3">
    <name type="scientific">Winogradskyella jejuensis</name>
    <dbReference type="NCBI Taxonomy" id="1089305"/>
    <lineage>
        <taxon>Bacteria</taxon>
        <taxon>Pseudomonadati</taxon>
        <taxon>Bacteroidota</taxon>
        <taxon>Flavobacteriia</taxon>
        <taxon>Flavobacteriales</taxon>
        <taxon>Flavobacteriaceae</taxon>
        <taxon>Winogradskyella</taxon>
    </lineage>
</organism>
<evidence type="ECO:0000259" key="1">
    <source>
        <dbReference type="PROSITE" id="PS50983"/>
    </source>
</evidence>
<dbReference type="Gene3D" id="3.40.50.1980">
    <property type="entry name" value="Nitrogenase molybdenum iron protein domain"/>
    <property type="match status" value="2"/>
</dbReference>
<name>A0A1M5SZ48_9FLAO</name>
<keyword evidence="3" id="KW-1185">Reference proteome</keyword>
<reference evidence="3" key="1">
    <citation type="submission" date="2016-11" db="EMBL/GenBank/DDBJ databases">
        <authorList>
            <person name="Varghese N."/>
            <person name="Submissions S."/>
        </authorList>
    </citation>
    <scope>NUCLEOTIDE SEQUENCE [LARGE SCALE GENOMIC DNA]</scope>
    <source>
        <strain evidence="3">DSM 25330</strain>
    </source>
</reference>
<evidence type="ECO:0000313" key="2">
    <source>
        <dbReference type="EMBL" id="SHH43745.1"/>
    </source>
</evidence>
<dbReference type="InterPro" id="IPR050902">
    <property type="entry name" value="ABC_Transporter_SBP"/>
</dbReference>
<dbReference type="AlphaFoldDB" id="A0A1M5SZ48"/>
<dbReference type="Proteomes" id="UP000184522">
    <property type="component" value="Unassembled WGS sequence"/>
</dbReference>
<protein>
    <submittedName>
        <fullName evidence="2">Iron complex transport system substrate-binding protein</fullName>
    </submittedName>
</protein>